<dbReference type="EMBL" id="CAEY01001893">
    <property type="status" value="NOT_ANNOTATED_CDS"/>
    <property type="molecule type" value="Genomic_DNA"/>
</dbReference>
<dbReference type="SUPFAM" id="SSF56300">
    <property type="entry name" value="Metallo-dependent phosphatases"/>
    <property type="match status" value="1"/>
</dbReference>
<dbReference type="PANTHER" id="PTHR16509">
    <property type="match status" value="1"/>
</dbReference>
<reference evidence="3" key="1">
    <citation type="submission" date="2011-08" db="EMBL/GenBank/DDBJ databases">
        <authorList>
            <person name="Rombauts S."/>
        </authorList>
    </citation>
    <scope>NUCLEOTIDE SEQUENCE</scope>
    <source>
        <strain evidence="3">London</strain>
    </source>
</reference>
<dbReference type="KEGG" id="tut:107361847"/>
<dbReference type="Gene3D" id="3.60.21.10">
    <property type="match status" value="1"/>
</dbReference>
<protein>
    <recommendedName>
        <fullName evidence="1">Calcineurin-like phosphoesterase domain-containing protein</fullName>
    </recommendedName>
</protein>
<evidence type="ECO:0000259" key="1">
    <source>
        <dbReference type="Pfam" id="PF00149"/>
    </source>
</evidence>
<dbReference type="InterPro" id="IPR004843">
    <property type="entry name" value="Calcineurin-like_PHP"/>
</dbReference>
<dbReference type="InterPro" id="IPR029052">
    <property type="entry name" value="Metallo-depent_PP-like"/>
</dbReference>
<reference evidence="2" key="2">
    <citation type="submission" date="2015-06" db="UniProtKB">
        <authorList>
            <consortium name="EnsemblMetazoa"/>
        </authorList>
    </citation>
    <scope>IDENTIFICATION</scope>
</reference>
<accession>T1KA07</accession>
<gene>
    <name evidence="2" type="primary">107361847</name>
</gene>
<dbReference type="Pfam" id="PF00149">
    <property type="entry name" value="Metallophos"/>
    <property type="match status" value="1"/>
</dbReference>
<sequence length="515" mass="58458">MRLFFYSVLFNLLHVERIVLSRRAHLPVGPFATKQALNQHVKTFQKTCNFLVKNLLQRSKGDVVGRTFHSRCTILANQALLNSNCEDKVETTGQRLGKQPLGQNLTENHNHTVNSDKLEMLPDQSLDMNLTPSNNFLARFGVITDVQYADSDNKPAHYDPTKTRYYRASLGHVAHAFDHWDKEMTKPSFVLQLGDIIDGLNKRTNGLDPLDAINKTLVAFEAHPTIPTFHAVGNHELYNFKRGEIVSLFRDSLIRKTKVKTDLMGLNLNINEISDNQASPDSHTLYYKFNPSPKLKIIALDCFEISVIGYDPSHENYRKAEEILFKYHGHRDFDLWDVDDHLAEGPEKRFQQQNGAISDEQLDWLARELEDSDRKGEKVIVFGHVCLHPGSCDWSCLVWNYDKVIETFHRYNCVVSYMSGHAHKFGHSVDEKGIHYIVYHGVIETSPTNEAFATVTIYEDCLQVDGYGLEENLNLAIPSKITSPNDTNNSANYEISDFNGTTAATNIPTTISVTV</sequence>
<evidence type="ECO:0000313" key="2">
    <source>
        <dbReference type="EnsemblMetazoa" id="tetur07g06840.1"/>
    </source>
</evidence>
<evidence type="ECO:0000313" key="3">
    <source>
        <dbReference type="Proteomes" id="UP000015104"/>
    </source>
</evidence>
<dbReference type="EnsemblMetazoa" id="tetur07g06840.1">
    <property type="protein sequence ID" value="tetur07g06840.1"/>
    <property type="gene ID" value="tetur07g06840"/>
</dbReference>
<feature type="domain" description="Calcineurin-like phosphoesterase" evidence="1">
    <location>
        <begin position="139"/>
        <end position="424"/>
    </location>
</feature>
<dbReference type="OMA" id="ICATTHI"/>
<dbReference type="GO" id="GO:0008663">
    <property type="term" value="F:2',3'-cyclic-nucleotide 2'-phosphodiesterase activity"/>
    <property type="evidence" value="ECO:0007669"/>
    <property type="project" value="TreeGrafter"/>
</dbReference>
<name>T1KA07_TETUR</name>
<keyword evidence="3" id="KW-1185">Reference proteome</keyword>
<dbReference type="PANTHER" id="PTHR16509:SF1">
    <property type="entry name" value="MANGANESE-DEPENDENT ADP-RIBOSE_CDP-ALCOHOL DIPHOSPHATASE"/>
    <property type="match status" value="1"/>
</dbReference>
<dbReference type="GO" id="GO:0047734">
    <property type="term" value="F:CDP-glycerol diphosphatase activity"/>
    <property type="evidence" value="ECO:0007669"/>
    <property type="project" value="TreeGrafter"/>
</dbReference>
<dbReference type="HOGENOM" id="CLU_039893_1_0_1"/>
<dbReference type="GO" id="GO:0047631">
    <property type="term" value="F:ADP-ribose diphosphatase activity"/>
    <property type="evidence" value="ECO:0007669"/>
    <property type="project" value="TreeGrafter"/>
</dbReference>
<dbReference type="eggNOG" id="ENOG502QUQW">
    <property type="taxonomic scope" value="Eukaryota"/>
</dbReference>
<proteinExistence type="predicted"/>
<dbReference type="STRING" id="32264.T1KA07"/>
<dbReference type="Proteomes" id="UP000015104">
    <property type="component" value="Unassembled WGS sequence"/>
</dbReference>
<dbReference type="GO" id="GO:0030145">
    <property type="term" value="F:manganese ion binding"/>
    <property type="evidence" value="ECO:0007669"/>
    <property type="project" value="TreeGrafter"/>
</dbReference>
<organism evidence="2 3">
    <name type="scientific">Tetranychus urticae</name>
    <name type="common">Two-spotted spider mite</name>
    <dbReference type="NCBI Taxonomy" id="32264"/>
    <lineage>
        <taxon>Eukaryota</taxon>
        <taxon>Metazoa</taxon>
        <taxon>Ecdysozoa</taxon>
        <taxon>Arthropoda</taxon>
        <taxon>Chelicerata</taxon>
        <taxon>Arachnida</taxon>
        <taxon>Acari</taxon>
        <taxon>Acariformes</taxon>
        <taxon>Trombidiformes</taxon>
        <taxon>Prostigmata</taxon>
        <taxon>Eleutherengona</taxon>
        <taxon>Raphignathae</taxon>
        <taxon>Tetranychoidea</taxon>
        <taxon>Tetranychidae</taxon>
        <taxon>Tetranychus</taxon>
    </lineage>
</organism>
<dbReference type="AlphaFoldDB" id="T1KA07"/>
<dbReference type="OrthoDB" id="9675250at2759"/>